<accession>A0A9D3UXE3</accession>
<organism evidence="1 2">
    <name type="scientific">Gossypium stocksii</name>
    <dbReference type="NCBI Taxonomy" id="47602"/>
    <lineage>
        <taxon>Eukaryota</taxon>
        <taxon>Viridiplantae</taxon>
        <taxon>Streptophyta</taxon>
        <taxon>Embryophyta</taxon>
        <taxon>Tracheophyta</taxon>
        <taxon>Spermatophyta</taxon>
        <taxon>Magnoliopsida</taxon>
        <taxon>eudicotyledons</taxon>
        <taxon>Gunneridae</taxon>
        <taxon>Pentapetalae</taxon>
        <taxon>rosids</taxon>
        <taxon>malvids</taxon>
        <taxon>Malvales</taxon>
        <taxon>Malvaceae</taxon>
        <taxon>Malvoideae</taxon>
        <taxon>Gossypium</taxon>
    </lineage>
</organism>
<proteinExistence type="predicted"/>
<keyword evidence="2" id="KW-1185">Reference proteome</keyword>
<protein>
    <submittedName>
        <fullName evidence="1">Uncharacterized protein</fullName>
    </submittedName>
</protein>
<dbReference type="Proteomes" id="UP000828251">
    <property type="component" value="Unassembled WGS sequence"/>
</dbReference>
<reference evidence="1 2" key="1">
    <citation type="journal article" date="2021" name="Plant Biotechnol. J.">
        <title>Multi-omics assisted identification of the key and species-specific regulatory components of drought-tolerant mechanisms in Gossypium stocksii.</title>
        <authorList>
            <person name="Yu D."/>
            <person name="Ke L."/>
            <person name="Zhang D."/>
            <person name="Wu Y."/>
            <person name="Sun Y."/>
            <person name="Mei J."/>
            <person name="Sun J."/>
            <person name="Sun Y."/>
        </authorList>
    </citation>
    <scope>NUCLEOTIDE SEQUENCE [LARGE SCALE GENOMIC DNA]</scope>
    <source>
        <strain evidence="2">cv. E1</strain>
        <tissue evidence="1">Leaf</tissue>
    </source>
</reference>
<dbReference type="EMBL" id="JAIQCV010000009">
    <property type="protein sequence ID" value="KAH1064230.1"/>
    <property type="molecule type" value="Genomic_DNA"/>
</dbReference>
<feature type="non-terminal residue" evidence="1">
    <location>
        <position position="1"/>
    </location>
</feature>
<evidence type="ECO:0000313" key="1">
    <source>
        <dbReference type="EMBL" id="KAH1064230.1"/>
    </source>
</evidence>
<dbReference type="OrthoDB" id="10553421at2759"/>
<dbReference type="InterPro" id="IPR036457">
    <property type="entry name" value="PPM-type-like_dom_sf"/>
</dbReference>
<dbReference type="AlphaFoldDB" id="A0A9D3UXE3"/>
<name>A0A9D3UXE3_9ROSI</name>
<dbReference type="Gene3D" id="3.60.40.10">
    <property type="entry name" value="PPM-type phosphatase domain"/>
    <property type="match status" value="1"/>
</dbReference>
<comment type="caution">
    <text evidence="1">The sequence shown here is derived from an EMBL/GenBank/DDBJ whole genome shotgun (WGS) entry which is preliminary data.</text>
</comment>
<sequence>LGEGRSYSGSSKGKGHEDLIKFGFNLIKGKVNHFMEDYHLEEFWVDPSRAISKAFKKISKVMSNQEAIDIAKKFKDPQKALKQLIVEGVKRDSKDDIFCCR</sequence>
<evidence type="ECO:0000313" key="2">
    <source>
        <dbReference type="Proteomes" id="UP000828251"/>
    </source>
</evidence>
<gene>
    <name evidence="1" type="ORF">J1N35_029217</name>
</gene>